<organism evidence="1 2">
    <name type="scientific">Lolium multiflorum</name>
    <name type="common">Italian ryegrass</name>
    <name type="synonym">Lolium perenne subsp. multiflorum</name>
    <dbReference type="NCBI Taxonomy" id="4521"/>
    <lineage>
        <taxon>Eukaryota</taxon>
        <taxon>Viridiplantae</taxon>
        <taxon>Streptophyta</taxon>
        <taxon>Embryophyta</taxon>
        <taxon>Tracheophyta</taxon>
        <taxon>Spermatophyta</taxon>
        <taxon>Magnoliopsida</taxon>
        <taxon>Liliopsida</taxon>
        <taxon>Poales</taxon>
        <taxon>Poaceae</taxon>
        <taxon>BOP clade</taxon>
        <taxon>Pooideae</taxon>
        <taxon>Poodae</taxon>
        <taxon>Poeae</taxon>
        <taxon>Poeae Chloroplast Group 2 (Poeae type)</taxon>
        <taxon>Loliodinae</taxon>
        <taxon>Loliinae</taxon>
        <taxon>Lolium</taxon>
    </lineage>
</organism>
<accession>A0AAD8SFA1</accession>
<dbReference type="Proteomes" id="UP001231189">
    <property type="component" value="Unassembled WGS sequence"/>
</dbReference>
<comment type="caution">
    <text evidence="1">The sequence shown here is derived from an EMBL/GenBank/DDBJ whole genome shotgun (WGS) entry which is preliminary data.</text>
</comment>
<reference evidence="1" key="1">
    <citation type="submission" date="2023-07" db="EMBL/GenBank/DDBJ databases">
        <title>A chromosome-level genome assembly of Lolium multiflorum.</title>
        <authorList>
            <person name="Chen Y."/>
            <person name="Copetti D."/>
            <person name="Kolliker R."/>
            <person name="Studer B."/>
        </authorList>
    </citation>
    <scope>NUCLEOTIDE SEQUENCE</scope>
    <source>
        <strain evidence="1">02402/16</strain>
        <tissue evidence="1">Leaf</tissue>
    </source>
</reference>
<protein>
    <submittedName>
        <fullName evidence="1">Uncharacterized protein</fullName>
    </submittedName>
</protein>
<dbReference type="AlphaFoldDB" id="A0AAD8SFA1"/>
<evidence type="ECO:0000313" key="1">
    <source>
        <dbReference type="EMBL" id="KAK1650513.1"/>
    </source>
</evidence>
<name>A0AAD8SFA1_LOLMU</name>
<sequence length="168" mass="18814">MCFVVKKLQEYVDEINGNLETKLPTRGPVEITFDGDIMNGVTCNLESQGFKALCKATKEIVMQSYISSFEVRPLLGNCRFGTNVHFFFCKDCTKAKSQWHFLDEGFDVQTTRYGKQDTGGPRLMCSKGDYQATARERPHILPCSVVCAQKEVCRPLPASASPSSLRLD</sequence>
<gene>
    <name evidence="1" type="ORF">QYE76_068318</name>
</gene>
<dbReference type="EMBL" id="JAUUTY010000004">
    <property type="protein sequence ID" value="KAK1650513.1"/>
    <property type="molecule type" value="Genomic_DNA"/>
</dbReference>
<evidence type="ECO:0000313" key="2">
    <source>
        <dbReference type="Proteomes" id="UP001231189"/>
    </source>
</evidence>
<proteinExistence type="predicted"/>
<keyword evidence="2" id="KW-1185">Reference proteome</keyword>